<protein>
    <submittedName>
        <fullName evidence="2">Uncharacterized protein</fullName>
    </submittedName>
</protein>
<proteinExistence type="predicted"/>
<dbReference type="AlphaFoldDB" id="A0A8S2YFN1"/>
<evidence type="ECO:0000256" key="1">
    <source>
        <dbReference type="SAM" id="MobiDB-lite"/>
    </source>
</evidence>
<organism evidence="2 3">
    <name type="scientific">Rotaria magnacalcarata</name>
    <dbReference type="NCBI Taxonomy" id="392030"/>
    <lineage>
        <taxon>Eukaryota</taxon>
        <taxon>Metazoa</taxon>
        <taxon>Spiralia</taxon>
        <taxon>Gnathifera</taxon>
        <taxon>Rotifera</taxon>
        <taxon>Eurotatoria</taxon>
        <taxon>Bdelloidea</taxon>
        <taxon>Philodinida</taxon>
        <taxon>Philodinidae</taxon>
        <taxon>Rotaria</taxon>
    </lineage>
</organism>
<dbReference type="EMBL" id="CAJOBI010091950">
    <property type="protein sequence ID" value="CAF4546630.1"/>
    <property type="molecule type" value="Genomic_DNA"/>
</dbReference>
<gene>
    <name evidence="2" type="ORF">SMN809_LOCUS36855</name>
</gene>
<dbReference type="Proteomes" id="UP000676336">
    <property type="component" value="Unassembled WGS sequence"/>
</dbReference>
<accession>A0A8S2YFN1</accession>
<feature type="compositionally biased region" description="Low complexity" evidence="1">
    <location>
        <begin position="1"/>
        <end position="17"/>
    </location>
</feature>
<sequence>MGIGSLSSSNNQSSNSNGTTINESDRRLSLDFQYIDQNKFIKKENRIRFRPTDTIRDIANNFLALDEQDEISPDKIALVSVSLGGRCCEVPKQNARMTLHKLEIKSGSLLCFEPLKVVNR</sequence>
<reference evidence="2" key="1">
    <citation type="submission" date="2021-02" db="EMBL/GenBank/DDBJ databases">
        <authorList>
            <person name="Nowell W R."/>
        </authorList>
    </citation>
    <scope>NUCLEOTIDE SEQUENCE</scope>
</reference>
<evidence type="ECO:0000313" key="2">
    <source>
        <dbReference type="EMBL" id="CAF4546630.1"/>
    </source>
</evidence>
<comment type="caution">
    <text evidence="2">The sequence shown here is derived from an EMBL/GenBank/DDBJ whole genome shotgun (WGS) entry which is preliminary data.</text>
</comment>
<feature type="non-terminal residue" evidence="2">
    <location>
        <position position="120"/>
    </location>
</feature>
<feature type="region of interest" description="Disordered" evidence="1">
    <location>
        <begin position="1"/>
        <end position="22"/>
    </location>
</feature>
<evidence type="ECO:0000313" key="3">
    <source>
        <dbReference type="Proteomes" id="UP000676336"/>
    </source>
</evidence>
<name>A0A8S2YFN1_9BILA</name>